<organism evidence="4 5">
    <name type="scientific">Niveibacterium microcysteis</name>
    <dbReference type="NCBI Taxonomy" id="2811415"/>
    <lineage>
        <taxon>Bacteria</taxon>
        <taxon>Pseudomonadati</taxon>
        <taxon>Pseudomonadota</taxon>
        <taxon>Betaproteobacteria</taxon>
        <taxon>Rhodocyclales</taxon>
        <taxon>Rhodocyclaceae</taxon>
        <taxon>Niveibacterium</taxon>
    </lineage>
</organism>
<evidence type="ECO:0000259" key="3">
    <source>
        <dbReference type="PROSITE" id="PS51186"/>
    </source>
</evidence>
<name>A0ABX7M7N0_9RHOO</name>
<evidence type="ECO:0000256" key="1">
    <source>
        <dbReference type="ARBA" id="ARBA00022679"/>
    </source>
</evidence>
<dbReference type="RefSeq" id="WP_206255089.1">
    <property type="nucleotide sequence ID" value="NZ_CP071060.1"/>
</dbReference>
<gene>
    <name evidence="4" type="ORF">JY500_03675</name>
</gene>
<accession>A0ABX7M7N0</accession>
<reference evidence="4 5" key="1">
    <citation type="submission" date="2021-02" db="EMBL/GenBank/DDBJ databases">
        <title>Niveibacterium changnyeongensis HC41.</title>
        <authorList>
            <person name="Kang M."/>
        </authorList>
    </citation>
    <scope>NUCLEOTIDE SEQUENCE [LARGE SCALE GENOMIC DNA]</scope>
    <source>
        <strain evidence="4 5">HC41</strain>
    </source>
</reference>
<feature type="domain" description="N-acetyltransferase" evidence="3">
    <location>
        <begin position="5"/>
        <end position="165"/>
    </location>
</feature>
<dbReference type="SUPFAM" id="SSF55729">
    <property type="entry name" value="Acyl-CoA N-acyltransferases (Nat)"/>
    <property type="match status" value="1"/>
</dbReference>
<keyword evidence="1" id="KW-0808">Transferase</keyword>
<dbReference type="Pfam" id="PF00583">
    <property type="entry name" value="Acetyltransf_1"/>
    <property type="match status" value="1"/>
</dbReference>
<keyword evidence="5" id="KW-1185">Reference proteome</keyword>
<keyword evidence="2" id="KW-0012">Acyltransferase</keyword>
<dbReference type="Gene3D" id="3.40.630.30">
    <property type="match status" value="1"/>
</dbReference>
<dbReference type="PANTHER" id="PTHR43877">
    <property type="entry name" value="AMINOALKYLPHOSPHONATE N-ACETYLTRANSFERASE-RELATED-RELATED"/>
    <property type="match status" value="1"/>
</dbReference>
<protein>
    <submittedName>
        <fullName evidence="4">GNAT family N-acetyltransferase</fullName>
    </submittedName>
</protein>
<dbReference type="PROSITE" id="PS51186">
    <property type="entry name" value="GNAT"/>
    <property type="match status" value="1"/>
</dbReference>
<dbReference type="InterPro" id="IPR000182">
    <property type="entry name" value="GNAT_dom"/>
</dbReference>
<evidence type="ECO:0000256" key="2">
    <source>
        <dbReference type="ARBA" id="ARBA00023315"/>
    </source>
</evidence>
<dbReference type="CDD" id="cd04301">
    <property type="entry name" value="NAT_SF"/>
    <property type="match status" value="1"/>
</dbReference>
<proteinExistence type="predicted"/>
<evidence type="ECO:0000313" key="5">
    <source>
        <dbReference type="Proteomes" id="UP000663570"/>
    </source>
</evidence>
<dbReference type="InterPro" id="IPR016181">
    <property type="entry name" value="Acyl_CoA_acyltransferase"/>
</dbReference>
<dbReference type="Proteomes" id="UP000663570">
    <property type="component" value="Chromosome"/>
</dbReference>
<evidence type="ECO:0000313" key="4">
    <source>
        <dbReference type="EMBL" id="QSI77765.1"/>
    </source>
</evidence>
<sequence length="176" mass="19382">MAAEPKIRRAEPGDAAALARLMAPPEVFANTLQLPYPGIELWVERLKNNKPNESPLVAEVDGQIVGCAGLHREIEVRRAHAAQLGITVDLAWQGQGIGRALMTALLDTADNWLGLLRIELQVFADNARAIKLYESCGFVQEAVLKSHGLRNGDYVDTLVMARLHPKPPRLRPEIQP</sequence>
<dbReference type="EMBL" id="CP071060">
    <property type="protein sequence ID" value="QSI77765.1"/>
    <property type="molecule type" value="Genomic_DNA"/>
</dbReference>
<dbReference type="InterPro" id="IPR050832">
    <property type="entry name" value="Bact_Acetyltransf"/>
</dbReference>